<evidence type="ECO:0000313" key="10">
    <source>
        <dbReference type="Proteomes" id="UP000217199"/>
    </source>
</evidence>
<feature type="repeat" description="WD" evidence="6">
    <location>
        <begin position="278"/>
        <end position="311"/>
    </location>
</feature>
<dbReference type="EMBL" id="NBII01000002">
    <property type="protein sequence ID" value="PAV21967.1"/>
    <property type="molecule type" value="Genomic_DNA"/>
</dbReference>
<protein>
    <submittedName>
        <fullName evidence="9">WD40 domain containing protein</fullName>
    </submittedName>
</protein>
<keyword evidence="8" id="KW-0732">Signal</keyword>
<evidence type="ECO:0000256" key="5">
    <source>
        <dbReference type="ARBA" id="ARBA00023163"/>
    </source>
</evidence>
<gene>
    <name evidence="9" type="ORF">PNOK_0192400</name>
</gene>
<feature type="repeat" description="WD" evidence="6">
    <location>
        <begin position="186"/>
        <end position="220"/>
    </location>
</feature>
<comment type="caution">
    <text evidence="9">The sequence shown here is derived from an EMBL/GenBank/DDBJ whole genome shotgun (WGS) entry which is preliminary data.</text>
</comment>
<dbReference type="PANTHER" id="PTHR10253">
    <property type="entry name" value="POLYCOMB PROTEIN"/>
    <property type="match status" value="1"/>
</dbReference>
<dbReference type="SUPFAM" id="SSF50978">
    <property type="entry name" value="WD40 repeat-like"/>
    <property type="match status" value="1"/>
</dbReference>
<dbReference type="STRING" id="2282107.A0A286UQX0"/>
<accession>A0A286UQX0</accession>
<dbReference type="PROSITE" id="PS50082">
    <property type="entry name" value="WD_REPEATS_2"/>
    <property type="match status" value="2"/>
</dbReference>
<evidence type="ECO:0000256" key="8">
    <source>
        <dbReference type="SAM" id="SignalP"/>
    </source>
</evidence>
<evidence type="ECO:0000256" key="7">
    <source>
        <dbReference type="SAM" id="MobiDB-lite"/>
    </source>
</evidence>
<evidence type="ECO:0000256" key="2">
    <source>
        <dbReference type="ARBA" id="ARBA00022574"/>
    </source>
</evidence>
<feature type="region of interest" description="Disordered" evidence="7">
    <location>
        <begin position="601"/>
        <end position="632"/>
    </location>
</feature>
<dbReference type="InterPro" id="IPR051243">
    <property type="entry name" value="PcG_WD-repeat"/>
</dbReference>
<dbReference type="InterPro" id="IPR036322">
    <property type="entry name" value="WD40_repeat_dom_sf"/>
</dbReference>
<sequence length="671" mass="74482">MNLQARAFYIMTYLFSSLFSVKSYEQMQSEAAGQKSEPWFHDLNDKCPFELEVEVTQKGNTEKAGSFQRVAVFPWKLSSLDSLWPETQSNTNKDEKTKPWQRLVHKWAGVVVVGGTSPQVRFFLCRRNKTYLPLFSIKLPEENPDIRSIVWCLYPTSDTFIPLVAFANDRVIYIFDVENGQFHGTLVGHGGRINALAVHPTFPNILASASRDHSVRIYDLTLTVDIGKVSKQKRPFWPSTNGSGPQPALGGPAFGLRSNGNEGVGLGRCFAVLAGGMSGGHSGSVTGLAFHPRIMIIATCGVDHCVKIWKIPTPTDPSYTGILREDKPVFSSSRIHRSQVVSVSWVSRDILLSSSGPVMMRAEVEDESIQDIKPYEYWKEPATVVLWRWLGMDRFFPPKIENIPQRIRGCASDYLESTSFKIFSRYTLPTPLDFVSQMQVFSSPSHTPLLVFNSVGCIFLSSLRHFKPLKPPPFPLGAKTEESTPLSDADMVDESGDPYHLETTDRLKELQKDTPVGSVSGTDTTLVEPSLGTGDETLQNTPPSDNNNEPTPDPRNPKLPYWTVEICPDTPQDDEPDAYGFFFDDTNIFLGLANCTISDETSTTASASTTTPATSATAMYRPNPSSSSKTQPKIEACAISENGRLLIGVGEKESIWIWRIPLQTQTQTRAD</sequence>
<feature type="region of interest" description="Disordered" evidence="7">
    <location>
        <begin position="474"/>
        <end position="559"/>
    </location>
</feature>
<dbReference type="OrthoDB" id="7318948at2759"/>
<feature type="compositionally biased region" description="Basic and acidic residues" evidence="7">
    <location>
        <begin position="497"/>
        <end position="512"/>
    </location>
</feature>
<keyword evidence="5" id="KW-0804">Transcription</keyword>
<keyword evidence="3" id="KW-0677">Repeat</keyword>
<feature type="region of interest" description="Disordered" evidence="7">
    <location>
        <begin position="235"/>
        <end position="254"/>
    </location>
</feature>
<dbReference type="AlphaFoldDB" id="A0A286UQX0"/>
<comment type="similarity">
    <text evidence="1">Belongs to the WD repeat ESC family.</text>
</comment>
<dbReference type="PROSITE" id="PS50294">
    <property type="entry name" value="WD_REPEATS_REGION"/>
    <property type="match status" value="2"/>
</dbReference>
<evidence type="ECO:0000313" key="9">
    <source>
        <dbReference type="EMBL" id="PAV21967.1"/>
    </source>
</evidence>
<evidence type="ECO:0000256" key="1">
    <source>
        <dbReference type="ARBA" id="ARBA00008075"/>
    </source>
</evidence>
<dbReference type="InParanoid" id="A0A286UQX0"/>
<dbReference type="InterPro" id="IPR015943">
    <property type="entry name" value="WD40/YVTN_repeat-like_dom_sf"/>
</dbReference>
<evidence type="ECO:0000256" key="4">
    <source>
        <dbReference type="ARBA" id="ARBA00023015"/>
    </source>
</evidence>
<feature type="signal peptide" evidence="8">
    <location>
        <begin position="1"/>
        <end position="23"/>
    </location>
</feature>
<dbReference type="Pfam" id="PF00400">
    <property type="entry name" value="WD40"/>
    <property type="match status" value="2"/>
</dbReference>
<feature type="compositionally biased region" description="Polar residues" evidence="7">
    <location>
        <begin position="517"/>
        <end position="527"/>
    </location>
</feature>
<organism evidence="9 10">
    <name type="scientific">Pyrrhoderma noxium</name>
    <dbReference type="NCBI Taxonomy" id="2282107"/>
    <lineage>
        <taxon>Eukaryota</taxon>
        <taxon>Fungi</taxon>
        <taxon>Dikarya</taxon>
        <taxon>Basidiomycota</taxon>
        <taxon>Agaricomycotina</taxon>
        <taxon>Agaricomycetes</taxon>
        <taxon>Hymenochaetales</taxon>
        <taxon>Hymenochaetaceae</taxon>
        <taxon>Pyrrhoderma</taxon>
    </lineage>
</organism>
<keyword evidence="10" id="KW-1185">Reference proteome</keyword>
<evidence type="ECO:0000256" key="3">
    <source>
        <dbReference type="ARBA" id="ARBA00022737"/>
    </source>
</evidence>
<dbReference type="InterPro" id="IPR001680">
    <property type="entry name" value="WD40_rpt"/>
</dbReference>
<feature type="compositionally biased region" description="Polar residues" evidence="7">
    <location>
        <begin position="536"/>
        <end position="550"/>
    </location>
</feature>
<dbReference type="Gene3D" id="2.130.10.10">
    <property type="entry name" value="YVTN repeat-like/Quinoprotein amine dehydrogenase"/>
    <property type="match status" value="1"/>
</dbReference>
<evidence type="ECO:0000256" key="6">
    <source>
        <dbReference type="PROSITE-ProRule" id="PRU00221"/>
    </source>
</evidence>
<keyword evidence="2 6" id="KW-0853">WD repeat</keyword>
<name>A0A286UQX0_9AGAM</name>
<reference evidence="9 10" key="1">
    <citation type="journal article" date="2017" name="Mol. Ecol.">
        <title>Comparative and population genomic landscape of Phellinus noxius: A hypervariable fungus causing root rot in trees.</title>
        <authorList>
            <person name="Chung C.L."/>
            <person name="Lee T.J."/>
            <person name="Akiba M."/>
            <person name="Lee H.H."/>
            <person name="Kuo T.H."/>
            <person name="Liu D."/>
            <person name="Ke H.M."/>
            <person name="Yokoi T."/>
            <person name="Roa M.B."/>
            <person name="Lu M.J."/>
            <person name="Chang Y.Y."/>
            <person name="Ann P.J."/>
            <person name="Tsai J.N."/>
            <person name="Chen C.Y."/>
            <person name="Tzean S.S."/>
            <person name="Ota Y."/>
            <person name="Hattori T."/>
            <person name="Sahashi N."/>
            <person name="Liou R.F."/>
            <person name="Kikuchi T."/>
            <person name="Tsai I.J."/>
        </authorList>
    </citation>
    <scope>NUCLEOTIDE SEQUENCE [LARGE SCALE GENOMIC DNA]</scope>
    <source>
        <strain evidence="9 10">FFPRI411160</strain>
    </source>
</reference>
<dbReference type="Proteomes" id="UP000217199">
    <property type="component" value="Unassembled WGS sequence"/>
</dbReference>
<dbReference type="SMART" id="SM00320">
    <property type="entry name" value="WD40"/>
    <property type="match status" value="3"/>
</dbReference>
<feature type="compositionally biased region" description="Low complexity" evidence="7">
    <location>
        <begin position="601"/>
        <end position="618"/>
    </location>
</feature>
<feature type="chain" id="PRO_5013749687" evidence="8">
    <location>
        <begin position="24"/>
        <end position="671"/>
    </location>
</feature>
<proteinExistence type="inferred from homology"/>
<keyword evidence="4" id="KW-0805">Transcription regulation</keyword>